<keyword evidence="8" id="KW-0479">Metal-binding</keyword>
<dbReference type="InterPro" id="IPR055173">
    <property type="entry name" value="NrdR-like_N"/>
</dbReference>
<comment type="cofactor">
    <cofactor evidence="8">
        <name>Zn(2+)</name>
        <dbReference type="ChEBI" id="CHEBI:29105"/>
    </cofactor>
    <text evidence="8">Binds 1 zinc ion.</text>
</comment>
<evidence type="ECO:0000256" key="6">
    <source>
        <dbReference type="ARBA" id="ARBA00023125"/>
    </source>
</evidence>
<evidence type="ECO:0000256" key="7">
    <source>
        <dbReference type="ARBA" id="ARBA00023163"/>
    </source>
</evidence>
<evidence type="ECO:0000259" key="9">
    <source>
        <dbReference type="PROSITE" id="PS51161"/>
    </source>
</evidence>
<evidence type="ECO:0000256" key="8">
    <source>
        <dbReference type="HAMAP-Rule" id="MF_00440"/>
    </source>
</evidence>
<dbReference type="Pfam" id="PF03477">
    <property type="entry name" value="ATP-cone"/>
    <property type="match status" value="1"/>
</dbReference>
<keyword evidence="4 8" id="KW-0067">ATP-binding</keyword>
<keyword evidence="1 8" id="KW-0678">Repressor</keyword>
<keyword evidence="3 8" id="KW-0863">Zinc-finger</keyword>
<dbReference type="AlphaFoldDB" id="A0A5B9QZU7"/>
<dbReference type="KEGG" id="rul:UC8_15260"/>
<dbReference type="InterPro" id="IPR005144">
    <property type="entry name" value="ATP-cone_dom"/>
</dbReference>
<evidence type="ECO:0000256" key="2">
    <source>
        <dbReference type="ARBA" id="ARBA00022741"/>
    </source>
</evidence>
<keyword evidence="5 8" id="KW-0805">Transcription regulation</keyword>
<evidence type="ECO:0000313" key="10">
    <source>
        <dbReference type="EMBL" id="QEG39531.1"/>
    </source>
</evidence>
<dbReference type="PANTHER" id="PTHR30455:SF2">
    <property type="entry name" value="TRANSCRIPTIONAL REPRESSOR NRDR"/>
    <property type="match status" value="1"/>
</dbReference>
<feature type="domain" description="ATP-cone" evidence="9">
    <location>
        <begin position="49"/>
        <end position="139"/>
    </location>
</feature>
<dbReference type="OrthoDB" id="9807461at2"/>
<dbReference type="GO" id="GO:0003677">
    <property type="term" value="F:DNA binding"/>
    <property type="evidence" value="ECO:0007669"/>
    <property type="project" value="UniProtKB-KW"/>
</dbReference>
<keyword evidence="11" id="KW-1185">Reference proteome</keyword>
<dbReference type="PANTHER" id="PTHR30455">
    <property type="entry name" value="TRANSCRIPTIONAL REPRESSOR NRDR"/>
    <property type="match status" value="1"/>
</dbReference>
<dbReference type="PROSITE" id="PS51161">
    <property type="entry name" value="ATP_CONE"/>
    <property type="match status" value="1"/>
</dbReference>
<dbReference type="GO" id="GO:0008270">
    <property type="term" value="F:zinc ion binding"/>
    <property type="evidence" value="ECO:0007669"/>
    <property type="project" value="UniProtKB-UniRule"/>
</dbReference>
<evidence type="ECO:0000313" key="11">
    <source>
        <dbReference type="Proteomes" id="UP000325286"/>
    </source>
</evidence>
<comment type="similarity">
    <text evidence="8">Belongs to the NrdR family.</text>
</comment>
<gene>
    <name evidence="8 10" type="primary">nrdR</name>
    <name evidence="10" type="ORF">UC8_15260</name>
</gene>
<reference evidence="10 11" key="1">
    <citation type="submission" date="2019-08" db="EMBL/GenBank/DDBJ databases">
        <title>Deep-cultivation of Planctomycetes and their phenomic and genomic characterization uncovers novel biology.</title>
        <authorList>
            <person name="Wiegand S."/>
            <person name="Jogler M."/>
            <person name="Boedeker C."/>
            <person name="Pinto D."/>
            <person name="Vollmers J."/>
            <person name="Rivas-Marin E."/>
            <person name="Kohn T."/>
            <person name="Peeters S.H."/>
            <person name="Heuer A."/>
            <person name="Rast P."/>
            <person name="Oberbeckmann S."/>
            <person name="Bunk B."/>
            <person name="Jeske O."/>
            <person name="Meyerdierks A."/>
            <person name="Storesund J.E."/>
            <person name="Kallscheuer N."/>
            <person name="Luecker S."/>
            <person name="Lage O.M."/>
            <person name="Pohl T."/>
            <person name="Merkel B.J."/>
            <person name="Hornburger P."/>
            <person name="Mueller R.-W."/>
            <person name="Bruemmer F."/>
            <person name="Labrenz M."/>
            <person name="Spormann A.M."/>
            <person name="Op den Camp H."/>
            <person name="Overmann J."/>
            <person name="Amann R."/>
            <person name="Jetten M.S.M."/>
            <person name="Mascher T."/>
            <person name="Medema M.H."/>
            <person name="Devos D.P."/>
            <person name="Kaster A.-K."/>
            <person name="Ovreas L."/>
            <person name="Rohde M."/>
            <person name="Galperin M.Y."/>
            <person name="Jogler C."/>
        </authorList>
    </citation>
    <scope>NUCLEOTIDE SEQUENCE [LARGE SCALE GENOMIC DNA]</scope>
    <source>
        <strain evidence="10 11">UC8</strain>
    </source>
</reference>
<protein>
    <recommendedName>
        <fullName evidence="8">Transcriptional repressor NrdR</fullName>
    </recommendedName>
</protein>
<proteinExistence type="inferred from homology"/>
<keyword evidence="7 8" id="KW-0804">Transcription</keyword>
<dbReference type="GO" id="GO:0005524">
    <property type="term" value="F:ATP binding"/>
    <property type="evidence" value="ECO:0007669"/>
    <property type="project" value="UniProtKB-UniRule"/>
</dbReference>
<dbReference type="Pfam" id="PF22811">
    <property type="entry name" value="Zn_ribbon_NrdR"/>
    <property type="match status" value="1"/>
</dbReference>
<sequence length="149" mass="17923">MRCPFCKHDNDRVIDTRAMENGFLIRRRRSCGSCRRRFTTYERLEEFDIRVIKRDLSRQPFEPEKIRRGIERACWKRPVSSEQIELLVQEIETELYVDGETEIECQAIGELVLKRLYSVDEVAYVRFASVYRDFANVEDFFRVIESIRD</sequence>
<evidence type="ECO:0000256" key="4">
    <source>
        <dbReference type="ARBA" id="ARBA00022840"/>
    </source>
</evidence>
<evidence type="ECO:0000256" key="5">
    <source>
        <dbReference type="ARBA" id="ARBA00023015"/>
    </source>
</evidence>
<accession>A0A5B9QZU7</accession>
<keyword evidence="6 8" id="KW-0238">DNA-binding</keyword>
<organism evidence="10 11">
    <name type="scientific">Roseimaritima ulvae</name>
    <dbReference type="NCBI Taxonomy" id="980254"/>
    <lineage>
        <taxon>Bacteria</taxon>
        <taxon>Pseudomonadati</taxon>
        <taxon>Planctomycetota</taxon>
        <taxon>Planctomycetia</taxon>
        <taxon>Pirellulales</taxon>
        <taxon>Pirellulaceae</taxon>
        <taxon>Roseimaritima</taxon>
    </lineage>
</organism>
<dbReference type="InterPro" id="IPR003796">
    <property type="entry name" value="RNR_NrdR-like"/>
</dbReference>
<dbReference type="Proteomes" id="UP000325286">
    <property type="component" value="Chromosome"/>
</dbReference>
<evidence type="ECO:0000256" key="3">
    <source>
        <dbReference type="ARBA" id="ARBA00022771"/>
    </source>
</evidence>
<dbReference type="HAMAP" id="MF_00440">
    <property type="entry name" value="NrdR"/>
    <property type="match status" value="1"/>
</dbReference>
<dbReference type="NCBIfam" id="TIGR00244">
    <property type="entry name" value="transcriptional regulator NrdR"/>
    <property type="match status" value="1"/>
</dbReference>
<dbReference type="RefSeq" id="WP_068136931.1">
    <property type="nucleotide sequence ID" value="NZ_CP042914.1"/>
</dbReference>
<dbReference type="EMBL" id="CP042914">
    <property type="protein sequence ID" value="QEG39531.1"/>
    <property type="molecule type" value="Genomic_DNA"/>
</dbReference>
<comment type="function">
    <text evidence="8">Negatively regulates transcription of bacterial ribonucleotide reductase nrd genes and operons by binding to NrdR-boxes.</text>
</comment>
<feature type="zinc finger region" evidence="8">
    <location>
        <begin position="3"/>
        <end position="34"/>
    </location>
</feature>
<dbReference type="GO" id="GO:0045892">
    <property type="term" value="P:negative regulation of DNA-templated transcription"/>
    <property type="evidence" value="ECO:0007669"/>
    <property type="project" value="UniProtKB-UniRule"/>
</dbReference>
<keyword evidence="8" id="KW-0862">Zinc</keyword>
<keyword evidence="2 8" id="KW-0547">Nucleotide-binding</keyword>
<evidence type="ECO:0000256" key="1">
    <source>
        <dbReference type="ARBA" id="ARBA00022491"/>
    </source>
</evidence>
<name>A0A5B9QZU7_9BACT</name>